<evidence type="ECO:0000256" key="1">
    <source>
        <dbReference type="SAM" id="MobiDB-lite"/>
    </source>
</evidence>
<reference evidence="2 3" key="1">
    <citation type="submission" date="2014-06" db="EMBL/GenBank/DDBJ databases">
        <authorList>
            <person name="Swart Estienne"/>
        </authorList>
    </citation>
    <scope>NUCLEOTIDE SEQUENCE [LARGE SCALE GENOMIC DNA]</scope>
    <source>
        <strain evidence="2 3">130c</strain>
    </source>
</reference>
<keyword evidence="3" id="KW-1185">Reference proteome</keyword>
<dbReference type="EMBL" id="CCKQ01002364">
    <property type="protein sequence ID" value="CDW73458.1"/>
    <property type="molecule type" value="Genomic_DNA"/>
</dbReference>
<sequence>MFQQQQNHLNQQIQHQFSLSSAINYQQNFQYQQQQHQQQQQVVEQNTYYEPMQTYHNYNPSEEDQTTNTSSSIKNSSDNEDEGVDAGGSRVEEIMRRYVGNVAQNNNLNRVNILNESKVVTNINKTNASNRNENEEVKHSDISIRVFVYVRTLNRQYSLMLNKIKHRMNHQSFLMEICQRLGIGYDPNTMILYLPPNHQIMDLEPVEKNDLLILGFKKDIKLFTQQYDVNQLIFKSYRQEQEQQAQQQIEQSQQEKQAENPQAEKAINNNNNIQTLIN</sequence>
<feature type="compositionally biased region" description="Low complexity" evidence="1">
    <location>
        <begin position="245"/>
        <end position="255"/>
    </location>
</feature>
<feature type="compositionally biased region" description="Low complexity" evidence="1">
    <location>
        <begin position="66"/>
        <end position="76"/>
    </location>
</feature>
<protein>
    <submittedName>
        <fullName evidence="2">Uncharacterized protein</fullName>
    </submittedName>
</protein>
<name>A0A077ZU74_STYLE</name>
<feature type="region of interest" description="Disordered" evidence="1">
    <location>
        <begin position="54"/>
        <end position="87"/>
    </location>
</feature>
<organism evidence="2 3">
    <name type="scientific">Stylonychia lemnae</name>
    <name type="common">Ciliate</name>
    <dbReference type="NCBI Taxonomy" id="5949"/>
    <lineage>
        <taxon>Eukaryota</taxon>
        <taxon>Sar</taxon>
        <taxon>Alveolata</taxon>
        <taxon>Ciliophora</taxon>
        <taxon>Intramacronucleata</taxon>
        <taxon>Spirotrichea</taxon>
        <taxon>Stichotrichia</taxon>
        <taxon>Sporadotrichida</taxon>
        <taxon>Oxytrichidae</taxon>
        <taxon>Stylonychinae</taxon>
        <taxon>Stylonychia</taxon>
    </lineage>
</organism>
<dbReference type="InParanoid" id="A0A077ZU74"/>
<accession>A0A077ZU74</accession>
<evidence type="ECO:0000313" key="2">
    <source>
        <dbReference type="EMBL" id="CDW73458.1"/>
    </source>
</evidence>
<proteinExistence type="predicted"/>
<dbReference type="AlphaFoldDB" id="A0A077ZU74"/>
<gene>
    <name evidence="2" type="primary">Contig13261.g14148</name>
    <name evidence="2" type="ORF">STYLEM_2435</name>
</gene>
<evidence type="ECO:0000313" key="3">
    <source>
        <dbReference type="Proteomes" id="UP000039865"/>
    </source>
</evidence>
<feature type="region of interest" description="Disordered" evidence="1">
    <location>
        <begin position="245"/>
        <end position="278"/>
    </location>
</feature>
<dbReference type="Proteomes" id="UP000039865">
    <property type="component" value="Unassembled WGS sequence"/>
</dbReference>
<feature type="compositionally biased region" description="Low complexity" evidence="1">
    <location>
        <begin position="267"/>
        <end position="278"/>
    </location>
</feature>